<keyword evidence="3" id="KW-0812">Transmembrane</keyword>
<evidence type="ECO:0000256" key="4">
    <source>
        <dbReference type="ARBA" id="ARBA00022989"/>
    </source>
</evidence>
<dbReference type="AlphaFoldDB" id="A0A380HIU2"/>
<gene>
    <name evidence="6" type="ORF">NCTC7688_00684</name>
</gene>
<dbReference type="InterPro" id="IPR051679">
    <property type="entry name" value="DASS-Related_Transporters"/>
</dbReference>
<dbReference type="Pfam" id="PF03606">
    <property type="entry name" value="DcuC"/>
    <property type="match status" value="1"/>
</dbReference>
<evidence type="ECO:0000313" key="7">
    <source>
        <dbReference type="Proteomes" id="UP000254707"/>
    </source>
</evidence>
<evidence type="ECO:0000256" key="5">
    <source>
        <dbReference type="ARBA" id="ARBA00023136"/>
    </source>
</evidence>
<dbReference type="Proteomes" id="UP000254707">
    <property type="component" value="Unassembled WGS sequence"/>
</dbReference>
<dbReference type="PANTHER" id="PTHR43652:SF2">
    <property type="entry name" value="BASIC AMINO ACID ANTIPORTER YFCC-RELATED"/>
    <property type="match status" value="1"/>
</dbReference>
<dbReference type="InterPro" id="IPR018385">
    <property type="entry name" value="C4_dicarb_anaerob_car-like"/>
</dbReference>
<dbReference type="PANTHER" id="PTHR43652">
    <property type="entry name" value="BASIC AMINO ACID ANTIPORTER YFCC-RELATED"/>
    <property type="match status" value="1"/>
</dbReference>
<evidence type="ECO:0000256" key="2">
    <source>
        <dbReference type="ARBA" id="ARBA00022475"/>
    </source>
</evidence>
<evidence type="ECO:0000256" key="3">
    <source>
        <dbReference type="ARBA" id="ARBA00022692"/>
    </source>
</evidence>
<dbReference type="EMBL" id="UHED01000001">
    <property type="protein sequence ID" value="SUM82188.1"/>
    <property type="molecule type" value="Genomic_DNA"/>
</dbReference>
<keyword evidence="2" id="KW-1003">Cell membrane</keyword>
<dbReference type="GO" id="GO:0005886">
    <property type="term" value="C:plasma membrane"/>
    <property type="evidence" value="ECO:0007669"/>
    <property type="project" value="UniProtKB-SubCell"/>
</dbReference>
<evidence type="ECO:0000256" key="1">
    <source>
        <dbReference type="ARBA" id="ARBA00004651"/>
    </source>
</evidence>
<evidence type="ECO:0000313" key="6">
    <source>
        <dbReference type="EMBL" id="SUM82188.1"/>
    </source>
</evidence>
<keyword evidence="4" id="KW-1133">Transmembrane helix</keyword>
<reference evidence="6 7" key="1">
    <citation type="submission" date="2018-06" db="EMBL/GenBank/DDBJ databases">
        <authorList>
            <consortium name="Pathogen Informatics"/>
            <person name="Doyle S."/>
        </authorList>
    </citation>
    <scope>NUCLEOTIDE SEQUENCE [LARGE SCALE GENOMIC DNA]</scope>
    <source>
        <strain evidence="6 7">NCTC7688</strain>
    </source>
</reference>
<keyword evidence="5" id="KW-0472">Membrane</keyword>
<dbReference type="RefSeq" id="WP_115340474.1">
    <property type="nucleotide sequence ID" value="NZ_CP054438.1"/>
</dbReference>
<comment type="subcellular location">
    <subcellularLocation>
        <location evidence="1">Cell membrane</location>
        <topology evidence="1">Multi-pass membrane protein</topology>
    </subcellularLocation>
</comment>
<accession>A0A380HIU2</accession>
<sequence>MSESSTTSYQNVSNQNVNQTSDHIAVKTKKKFELPHVLLIMLIMMMFACFLTYIIPAGAFDTNKDGSIIQGTYHTIDQNPVNPIYAITLILNGGIQSAQTVTLLLFIGGAMGGILYLDSVKKLTNYMIYRFEHAGALPLIIGLFSLMAFIGFFIGGDQMIVFVTLGVILVNRLKLDPIMALAITFLPLYMAFSVSPSGMAKIGQIVYPEVALYSGYGGRAIMYGVFLIVTLLYVIWYARRVIKDPSKSVMNTSEWRQDITQTAHHEMATEDRQVNWRDSIVVALVVLTPIVLALGNGLFSWTEKYGNGVFITIFGISFVLAYIVKSKTPSEMVDGFLEGAKPMLVVAFAIIMANTISVILEKGQILSTIVHTLTTQLDGASSGIVSVIVFLVATVFNFLVPSGSGLMSVMVPILQPVTDTLGVNDQILLTSLSFGGGLGNLITPTLGATIGAIAIAKANFGSWFKFMIPLFIVWLVVGSIVLYIFTAVGWSGGV</sequence>
<organism evidence="6 7">
    <name type="scientific">Staphylococcus saprophyticus</name>
    <dbReference type="NCBI Taxonomy" id="29385"/>
    <lineage>
        <taxon>Bacteria</taxon>
        <taxon>Bacillati</taxon>
        <taxon>Bacillota</taxon>
        <taxon>Bacilli</taxon>
        <taxon>Bacillales</taxon>
        <taxon>Staphylococcaceae</taxon>
        <taxon>Staphylococcus</taxon>
    </lineage>
</organism>
<name>A0A380HIU2_STASA</name>
<proteinExistence type="predicted"/>
<protein>
    <submittedName>
        <fullName evidence="6">Short-chain fatty acids transporter</fullName>
    </submittedName>
</protein>